<evidence type="ECO:0000313" key="1">
    <source>
        <dbReference type="EMBL" id="MDR7148393.1"/>
    </source>
</evidence>
<reference evidence="1 2" key="1">
    <citation type="submission" date="2023-07" db="EMBL/GenBank/DDBJ databases">
        <title>Sorghum-associated microbial communities from plants grown in Nebraska, USA.</title>
        <authorList>
            <person name="Schachtman D."/>
        </authorList>
    </citation>
    <scope>NUCLEOTIDE SEQUENCE [LARGE SCALE GENOMIC DNA]</scope>
    <source>
        <strain evidence="1 2">4249</strain>
    </source>
</reference>
<comment type="caution">
    <text evidence="1">The sequence shown here is derived from an EMBL/GenBank/DDBJ whole genome shotgun (WGS) entry which is preliminary data.</text>
</comment>
<protein>
    <recommendedName>
        <fullName evidence="3">DUF2917 domain-containing protein</fullName>
    </recommendedName>
</protein>
<dbReference type="Proteomes" id="UP001265700">
    <property type="component" value="Unassembled WGS sequence"/>
</dbReference>
<accession>A0ABU1WGK7</accession>
<organism evidence="1 2">
    <name type="scientific">Hydrogenophaga palleronii</name>
    <dbReference type="NCBI Taxonomy" id="65655"/>
    <lineage>
        <taxon>Bacteria</taxon>
        <taxon>Pseudomonadati</taxon>
        <taxon>Pseudomonadota</taxon>
        <taxon>Betaproteobacteria</taxon>
        <taxon>Burkholderiales</taxon>
        <taxon>Comamonadaceae</taxon>
        <taxon>Hydrogenophaga</taxon>
    </lineage>
</organism>
<proteinExistence type="predicted"/>
<dbReference type="Pfam" id="PF11142">
    <property type="entry name" value="DUF2917"/>
    <property type="match status" value="1"/>
</dbReference>
<name>A0ABU1WGK7_9BURK</name>
<dbReference type="RefSeq" id="WP_310310901.1">
    <property type="nucleotide sequence ID" value="NZ_JAVDWU010000001.1"/>
</dbReference>
<dbReference type="EMBL" id="JAVDWU010000001">
    <property type="protein sequence ID" value="MDR7148393.1"/>
    <property type="molecule type" value="Genomic_DNA"/>
</dbReference>
<sequence length="123" mass="13710">MHPTAPTTRLLPLQTRMINASNGMRLRVVSGHFWLTQPNAEQDLFLGPGASVDLRQDWVVIGADAGPRPSADAPPCYSEYLLTPLAEALPNPCWNHAVWRVLQRWIRQAAVATRSAWPRAFAK</sequence>
<dbReference type="InterPro" id="IPR021317">
    <property type="entry name" value="DUF2917"/>
</dbReference>
<evidence type="ECO:0008006" key="3">
    <source>
        <dbReference type="Google" id="ProtNLM"/>
    </source>
</evidence>
<evidence type="ECO:0000313" key="2">
    <source>
        <dbReference type="Proteomes" id="UP001265700"/>
    </source>
</evidence>
<gene>
    <name evidence="1" type="ORF">J2W49_000321</name>
</gene>
<keyword evidence="2" id="KW-1185">Reference proteome</keyword>